<gene>
    <name evidence="2" type="ORF">CPELLU_LOCUS351</name>
</gene>
<dbReference type="EMBL" id="CAJVQA010000095">
    <property type="protein sequence ID" value="CAG8455266.1"/>
    <property type="molecule type" value="Genomic_DNA"/>
</dbReference>
<dbReference type="Proteomes" id="UP000789759">
    <property type="component" value="Unassembled WGS sequence"/>
</dbReference>
<reference evidence="2" key="1">
    <citation type="submission" date="2021-06" db="EMBL/GenBank/DDBJ databases">
        <authorList>
            <person name="Kallberg Y."/>
            <person name="Tangrot J."/>
            <person name="Rosling A."/>
        </authorList>
    </citation>
    <scope>NUCLEOTIDE SEQUENCE</scope>
    <source>
        <strain evidence="2">FL966</strain>
    </source>
</reference>
<dbReference type="OrthoDB" id="10462308at2759"/>
<dbReference type="AlphaFoldDB" id="A0A9N8YTR2"/>
<protein>
    <submittedName>
        <fullName evidence="2">6884_t:CDS:1</fullName>
    </submittedName>
</protein>
<sequence>MSKRIGNYQGRICNDPEIFDCPNHNNSHHPTYGPISNTQKTAVQINCPTLKLKYRGNNTYDYSVSDFENLGGQGINDFHTRWLVNLLQQLSYGYTKLLNKLKENDTNIINTKLEEILNNAGIYFDKNESIDQKLDKIVQFSRDITEVRQVNRVQALINELREENKRLKEENAKSEELKEENEKLKEENQTIKEKNKELHEDNVRLTDKNNDLTKENDELNATNNANNEIIENFEVKYERNETLESKMDKIKKVSKEIRDVML</sequence>
<accession>A0A9N8YTR2</accession>
<evidence type="ECO:0000313" key="3">
    <source>
        <dbReference type="Proteomes" id="UP000789759"/>
    </source>
</evidence>
<comment type="caution">
    <text evidence="2">The sequence shown here is derived from an EMBL/GenBank/DDBJ whole genome shotgun (WGS) entry which is preliminary data.</text>
</comment>
<organism evidence="2 3">
    <name type="scientific">Cetraspora pellucida</name>
    <dbReference type="NCBI Taxonomy" id="1433469"/>
    <lineage>
        <taxon>Eukaryota</taxon>
        <taxon>Fungi</taxon>
        <taxon>Fungi incertae sedis</taxon>
        <taxon>Mucoromycota</taxon>
        <taxon>Glomeromycotina</taxon>
        <taxon>Glomeromycetes</taxon>
        <taxon>Diversisporales</taxon>
        <taxon>Gigasporaceae</taxon>
        <taxon>Cetraspora</taxon>
    </lineage>
</organism>
<evidence type="ECO:0000313" key="2">
    <source>
        <dbReference type="EMBL" id="CAG8455266.1"/>
    </source>
</evidence>
<evidence type="ECO:0000256" key="1">
    <source>
        <dbReference type="SAM" id="MobiDB-lite"/>
    </source>
</evidence>
<keyword evidence="3" id="KW-1185">Reference proteome</keyword>
<name>A0A9N8YTR2_9GLOM</name>
<feature type="region of interest" description="Disordered" evidence="1">
    <location>
        <begin position="167"/>
        <end position="217"/>
    </location>
</feature>
<proteinExistence type="predicted"/>